<dbReference type="KEGG" id="bic:LMTR13_09420"/>
<name>A0A1B1UC78_9BRAD</name>
<proteinExistence type="predicted"/>
<dbReference type="Gene3D" id="3.40.190.10">
    <property type="entry name" value="Periplasmic binding protein-like II"/>
    <property type="match status" value="2"/>
</dbReference>
<protein>
    <recommendedName>
        <fullName evidence="3">ABC transporter substrate-binding protein</fullName>
    </recommendedName>
</protein>
<dbReference type="RefSeq" id="WP_065727632.1">
    <property type="nucleotide sequence ID" value="NZ_CP016428.1"/>
</dbReference>
<evidence type="ECO:0000313" key="1">
    <source>
        <dbReference type="EMBL" id="ANW00353.1"/>
    </source>
</evidence>
<evidence type="ECO:0000313" key="2">
    <source>
        <dbReference type="Proteomes" id="UP000092839"/>
    </source>
</evidence>
<sequence>MKFTTGPVGQTAMVNSTGYMPGNEIAVKTPDLLGAFYEKSPNHLTSIRQLPLLREWASFPGDNSLKIIEVIKHHIEGLVTGKRTAEQGHA</sequence>
<accession>A0A1B1UC78</accession>
<organism evidence="1 2">
    <name type="scientific">Bradyrhizobium icense</name>
    <dbReference type="NCBI Taxonomy" id="1274631"/>
    <lineage>
        <taxon>Bacteria</taxon>
        <taxon>Pseudomonadati</taxon>
        <taxon>Pseudomonadota</taxon>
        <taxon>Alphaproteobacteria</taxon>
        <taxon>Hyphomicrobiales</taxon>
        <taxon>Nitrobacteraceae</taxon>
        <taxon>Bradyrhizobium</taxon>
    </lineage>
</organism>
<dbReference type="STRING" id="1274631.LMTR13_09420"/>
<dbReference type="AlphaFoldDB" id="A0A1B1UC78"/>
<dbReference type="Proteomes" id="UP000092839">
    <property type="component" value="Chromosome"/>
</dbReference>
<gene>
    <name evidence="1" type="ORF">LMTR13_09420</name>
</gene>
<keyword evidence="2" id="KW-1185">Reference proteome</keyword>
<reference evidence="1 2" key="1">
    <citation type="submission" date="2016-07" db="EMBL/GenBank/DDBJ databases">
        <title>Complete genome sequence of Bradyrhizobium icense LMTR 13T, a potential inoculant strain isolated from lima bean (Phaseolus lunatus) in Peru.</title>
        <authorList>
            <person name="Ormeno-Orrillo E."/>
            <person name="Duran D."/>
            <person name="Rogel M.A."/>
            <person name="Rey L."/>
            <person name="Imperial J."/>
            <person name="Ruiz-Argueso T."/>
            <person name="Martinez-Romero E."/>
        </authorList>
    </citation>
    <scope>NUCLEOTIDE SEQUENCE [LARGE SCALE GENOMIC DNA]</scope>
    <source>
        <strain evidence="1 2">LMTR 13</strain>
    </source>
</reference>
<evidence type="ECO:0008006" key="3">
    <source>
        <dbReference type="Google" id="ProtNLM"/>
    </source>
</evidence>
<dbReference type="EMBL" id="CP016428">
    <property type="protein sequence ID" value="ANW00353.1"/>
    <property type="molecule type" value="Genomic_DNA"/>
</dbReference>
<dbReference type="OrthoDB" id="2509690at2"/>